<dbReference type="Proteomes" id="UP001164761">
    <property type="component" value="Chromosome"/>
</dbReference>
<protein>
    <submittedName>
        <fullName evidence="1">Uncharacterized protein</fullName>
    </submittedName>
</protein>
<sequence length="417" mass="45732">MADDFGKKSQYEYLYDALANKYPGLVSAGDGAYVFQFSQGPQGASWITGTDANAYGIANAVPVDLGGFYVPGDSLDNSYSTLIKSIKPKDGQDNPAYKKKLIQVSDLSSQEITLRDAATKDYYSWAANNTKSDGTPAKSFDEWLTYAFGGSSWGVKMNELASQIDELNSEMSAILKTMDAGLSDALSNLGTDTMPISRGGKAIQVPAVTILGDLASDKSRWDGYGTDEFDFDITINKDAVIKYPWKTVYETTVKHDCFETSVETHVNTSRIIADVNYNLRFTAKGLQGYQVSRGKWYYPAYVNPNVQLVDGIVGLTNDSFFGVNGSLHLIPETILVMYRPTIKLTVSEQTYKQQFAANADAGLDWVDFFSFRFKFDTIASLQPVDNGDGTTTITFSSPENASPQIIGVTSKVVYNEN</sequence>
<keyword evidence="2" id="KW-1185">Reference proteome</keyword>
<name>A0ABY6ZNT0_9BACL</name>
<dbReference type="RefSeq" id="WP_268007992.1">
    <property type="nucleotide sequence ID" value="NZ_CP104067.1"/>
</dbReference>
<organism evidence="1 2">
    <name type="scientific">Alicyclobacillus fastidiosus</name>
    <dbReference type="NCBI Taxonomy" id="392011"/>
    <lineage>
        <taxon>Bacteria</taxon>
        <taxon>Bacillati</taxon>
        <taxon>Bacillota</taxon>
        <taxon>Bacilli</taxon>
        <taxon>Bacillales</taxon>
        <taxon>Alicyclobacillaceae</taxon>
        <taxon>Alicyclobacillus</taxon>
    </lineage>
</organism>
<reference evidence="1" key="1">
    <citation type="submission" date="2022-08" db="EMBL/GenBank/DDBJ databases">
        <title>Alicyclobacillus fastidiosus DSM 17978, complete genome.</title>
        <authorList>
            <person name="Wang Q."/>
            <person name="Cai R."/>
            <person name="Wang Z."/>
        </authorList>
    </citation>
    <scope>NUCLEOTIDE SEQUENCE</scope>
    <source>
        <strain evidence="1">DSM 17978</strain>
    </source>
</reference>
<gene>
    <name evidence="1" type="ORF">NZD89_12330</name>
</gene>
<proteinExistence type="predicted"/>
<evidence type="ECO:0000313" key="2">
    <source>
        <dbReference type="Proteomes" id="UP001164761"/>
    </source>
</evidence>
<dbReference type="EMBL" id="CP104067">
    <property type="protein sequence ID" value="WAH44092.1"/>
    <property type="molecule type" value="Genomic_DNA"/>
</dbReference>
<evidence type="ECO:0000313" key="1">
    <source>
        <dbReference type="EMBL" id="WAH44092.1"/>
    </source>
</evidence>
<accession>A0ABY6ZNT0</accession>